<dbReference type="RefSeq" id="WP_109758367.1">
    <property type="nucleotide sequence ID" value="NZ_CP034588.1"/>
</dbReference>
<dbReference type="InterPro" id="IPR012349">
    <property type="entry name" value="Split_barrel_FMN-bd"/>
</dbReference>
<dbReference type="SUPFAM" id="SSF50475">
    <property type="entry name" value="FMN-binding split barrel"/>
    <property type="match status" value="1"/>
</dbReference>
<name>A0A316GEK0_9RHOB</name>
<dbReference type="Proteomes" id="UP000245390">
    <property type="component" value="Unassembled WGS sequence"/>
</dbReference>
<evidence type="ECO:0000259" key="2">
    <source>
        <dbReference type="SMART" id="SM00903"/>
    </source>
</evidence>
<evidence type="ECO:0000313" key="4">
    <source>
        <dbReference type="Proteomes" id="UP000245390"/>
    </source>
</evidence>
<dbReference type="SMART" id="SM00903">
    <property type="entry name" value="Flavin_Reduct"/>
    <property type="match status" value="1"/>
</dbReference>
<dbReference type="PANTHER" id="PTHR30466:SF1">
    <property type="entry name" value="FMN REDUCTASE (NADH) RUTF"/>
    <property type="match status" value="1"/>
</dbReference>
<proteinExistence type="predicted"/>
<organism evidence="3 4">
    <name type="scientific">Silicimonas algicola</name>
    <dbReference type="NCBI Taxonomy" id="1826607"/>
    <lineage>
        <taxon>Bacteria</taxon>
        <taxon>Pseudomonadati</taxon>
        <taxon>Pseudomonadota</taxon>
        <taxon>Alphaproteobacteria</taxon>
        <taxon>Rhodobacterales</taxon>
        <taxon>Paracoccaceae</taxon>
    </lineage>
</organism>
<evidence type="ECO:0000313" key="3">
    <source>
        <dbReference type="EMBL" id="PWK57790.1"/>
    </source>
</evidence>
<dbReference type="AlphaFoldDB" id="A0A316GEK0"/>
<protein>
    <submittedName>
        <fullName evidence="3">Flavin reductase (DIM6/NTAB) family NADH-FMN oxidoreductase RutF</fullName>
    </submittedName>
</protein>
<dbReference type="InterPro" id="IPR050268">
    <property type="entry name" value="NADH-dep_flavin_reductase"/>
</dbReference>
<dbReference type="GO" id="GO:0010181">
    <property type="term" value="F:FMN binding"/>
    <property type="evidence" value="ECO:0007669"/>
    <property type="project" value="InterPro"/>
</dbReference>
<comment type="caution">
    <text evidence="3">The sequence shown here is derived from an EMBL/GenBank/DDBJ whole genome shotgun (WGS) entry which is preliminary data.</text>
</comment>
<dbReference type="InterPro" id="IPR002563">
    <property type="entry name" value="Flavin_Rdtase-like_dom"/>
</dbReference>
<dbReference type="Gene3D" id="2.30.110.10">
    <property type="entry name" value="Electron Transport, Fmn-binding Protein, Chain A"/>
    <property type="match status" value="1"/>
</dbReference>
<dbReference type="PANTHER" id="PTHR30466">
    <property type="entry name" value="FLAVIN REDUCTASE"/>
    <property type="match status" value="1"/>
</dbReference>
<evidence type="ECO:0000256" key="1">
    <source>
        <dbReference type="ARBA" id="ARBA00023002"/>
    </source>
</evidence>
<keyword evidence="1" id="KW-0560">Oxidoreductase</keyword>
<dbReference type="GO" id="GO:0042602">
    <property type="term" value="F:riboflavin reductase (NADPH) activity"/>
    <property type="evidence" value="ECO:0007669"/>
    <property type="project" value="TreeGrafter"/>
</dbReference>
<keyword evidence="4" id="KW-1185">Reference proteome</keyword>
<dbReference type="EMBL" id="QGGV01000002">
    <property type="protein sequence ID" value="PWK57790.1"/>
    <property type="molecule type" value="Genomic_DNA"/>
</dbReference>
<dbReference type="KEGG" id="salo:EF888_11995"/>
<accession>A0A316GEK0</accession>
<dbReference type="Pfam" id="PF01613">
    <property type="entry name" value="Flavin_Reduct"/>
    <property type="match status" value="1"/>
</dbReference>
<sequence length="163" mass="17547">MIRFVPGPDSQTDFREALGAFATGVTVVTCRSSHGPLGITANSFSSVSLDPPLVLWCPAKSSSRFDAFVRAKRFAIHVLRRDQQPLCRRFASEGLAFEGLDWREDAAGVPELDGCLARFECASEAVHDAGDHAIVVGLVLAVTRQRGEPLIFAGGRYGGVDLD</sequence>
<dbReference type="OrthoDB" id="9792858at2"/>
<reference evidence="3 4" key="1">
    <citation type="submission" date="2018-05" db="EMBL/GenBank/DDBJ databases">
        <title>Genomic Encyclopedia of Type Strains, Phase IV (KMG-IV): sequencing the most valuable type-strain genomes for metagenomic binning, comparative biology and taxonomic classification.</title>
        <authorList>
            <person name="Goeker M."/>
        </authorList>
    </citation>
    <scope>NUCLEOTIDE SEQUENCE [LARGE SCALE GENOMIC DNA]</scope>
    <source>
        <strain evidence="3 4">DSM 103371</strain>
    </source>
</reference>
<feature type="domain" description="Flavin reductase like" evidence="2">
    <location>
        <begin position="18"/>
        <end position="159"/>
    </location>
</feature>
<gene>
    <name evidence="3" type="ORF">C8D95_102438</name>
</gene>